<proteinExistence type="predicted"/>
<sequence length="216" mass="22846">LDVFRVFAQSTNGDGEALVNWINPGTYDATAYNSPAFTALEGVTGDGSATYIGNNWIPATHGINHKQDDAHIAIYIRNNIDGNKRAFGAKGGSNNASQIALRASGQTYISLNTLNSLDNGANADSRGMFIINRTASNVHDCYRNKVQIVNGTDVSSGLPSVELYILGLNNNGGLGFVCTNQASMVTAGGGLTQTNIDNLTDNFEVYMDSNSKGVIS</sequence>
<accession>X0XA35</accession>
<evidence type="ECO:0000313" key="1">
    <source>
        <dbReference type="EMBL" id="GAG40039.1"/>
    </source>
</evidence>
<dbReference type="EMBL" id="BARS01044815">
    <property type="protein sequence ID" value="GAG40039.1"/>
    <property type="molecule type" value="Genomic_DNA"/>
</dbReference>
<gene>
    <name evidence="1" type="ORF">S01H1_67639</name>
</gene>
<dbReference type="AlphaFoldDB" id="X0XA35"/>
<feature type="non-terminal residue" evidence="1">
    <location>
        <position position="1"/>
    </location>
</feature>
<protein>
    <submittedName>
        <fullName evidence="1">Uncharacterized protein</fullName>
    </submittedName>
</protein>
<organism evidence="1">
    <name type="scientific">marine sediment metagenome</name>
    <dbReference type="NCBI Taxonomy" id="412755"/>
    <lineage>
        <taxon>unclassified sequences</taxon>
        <taxon>metagenomes</taxon>
        <taxon>ecological metagenomes</taxon>
    </lineage>
</organism>
<name>X0XA35_9ZZZZ</name>
<comment type="caution">
    <text evidence="1">The sequence shown here is derived from an EMBL/GenBank/DDBJ whole genome shotgun (WGS) entry which is preliminary data.</text>
</comment>
<reference evidence="1" key="1">
    <citation type="journal article" date="2014" name="Front. Microbiol.">
        <title>High frequency of phylogenetically diverse reductive dehalogenase-homologous genes in deep subseafloor sedimentary metagenomes.</title>
        <authorList>
            <person name="Kawai M."/>
            <person name="Futagami T."/>
            <person name="Toyoda A."/>
            <person name="Takaki Y."/>
            <person name="Nishi S."/>
            <person name="Hori S."/>
            <person name="Arai W."/>
            <person name="Tsubouchi T."/>
            <person name="Morono Y."/>
            <person name="Uchiyama I."/>
            <person name="Ito T."/>
            <person name="Fujiyama A."/>
            <person name="Inagaki F."/>
            <person name="Takami H."/>
        </authorList>
    </citation>
    <scope>NUCLEOTIDE SEQUENCE</scope>
    <source>
        <strain evidence="1">Expedition CK06-06</strain>
    </source>
</reference>